<dbReference type="GO" id="GO:0033818">
    <property type="term" value="F:beta-ketoacyl-acyl-carrier-protein synthase III activity"/>
    <property type="evidence" value="ECO:0007669"/>
    <property type="project" value="UniProtKB-EC"/>
</dbReference>
<evidence type="ECO:0000256" key="10">
    <source>
        <dbReference type="ARBA" id="ARBA00057449"/>
    </source>
</evidence>
<sequence>MNTMVSRQVVGGAQDVKTVTQGGRALLGGHRAAAPANFQHRMKSSGPKTQHRQVTTCVTGGANSSKYGARVIGTGSAAPSAVLTNHDLEKLVDTNDEWIFSRTGISRRHILGDDESLTEFAAEAAAKALEMGGVDASEVDLILLCTSTPDDLFGSACQVQGRLGASNAVSYDLTAACSGFVVGLVTAVHMMRGGAFKNVLVIGADALSRYVDWRDRGTCILFGDGCGAVLLKGVDDGACSMLGFDMNSDGSMNKALVAPFDAELDDCDPSKPLSSACADGKGSFENITMKGSDIFKFAVRAVPEVVGKALKAGGLEVEDIDHLVLHQANQRIIESAAKRLKLSDDKIVSNISEYGNTSAASIPLAFDEAVREGKVKEGDVVAFAGFGAGLTWASAIMRFG</sequence>
<dbReference type="GO" id="GO:0006633">
    <property type="term" value="P:fatty acid biosynthetic process"/>
    <property type="evidence" value="ECO:0007669"/>
    <property type="project" value="UniProtKB-KW"/>
</dbReference>
<dbReference type="Pfam" id="PF08541">
    <property type="entry name" value="ACP_syn_III_C"/>
    <property type="match status" value="1"/>
</dbReference>
<dbReference type="InterPro" id="IPR013747">
    <property type="entry name" value="ACP_syn_III_C"/>
</dbReference>
<dbReference type="InterPro" id="IPR013751">
    <property type="entry name" value="ACP_syn_III_N"/>
</dbReference>
<keyword evidence="14" id="KW-1185">Reference proteome</keyword>
<evidence type="ECO:0000256" key="5">
    <source>
        <dbReference type="ARBA" id="ARBA00022679"/>
    </source>
</evidence>
<dbReference type="Gene3D" id="3.40.47.10">
    <property type="match status" value="1"/>
</dbReference>
<dbReference type="PANTHER" id="PTHR43091">
    <property type="entry name" value="3-OXOACYL-[ACYL-CARRIER-PROTEIN] SYNTHASE"/>
    <property type="match status" value="1"/>
</dbReference>
<dbReference type="HAMAP" id="MF_01815">
    <property type="entry name" value="FabH"/>
    <property type="match status" value="1"/>
</dbReference>
<gene>
    <name evidence="13" type="ORF">CYMTET_10035</name>
</gene>
<evidence type="ECO:0000256" key="3">
    <source>
        <dbReference type="ARBA" id="ARBA00012333"/>
    </source>
</evidence>
<comment type="function">
    <text evidence="10">Catalyzes the condensation reaction of fatty acid synthesis by the addition to an acyl acceptor of two carbons from malonyl-ACP. KAS III catalyzes the first condensation reaction which initiates fatty acid synthesis and may therefore play a role in governing the total rate of fatty acid production. Possesses both acetoacetyl-ACP synthase and acetyl transacylase activities.</text>
</comment>
<dbReference type="SUPFAM" id="SSF53901">
    <property type="entry name" value="Thiolase-like"/>
    <property type="match status" value="1"/>
</dbReference>
<protein>
    <recommendedName>
        <fullName evidence="3">beta-ketoacyl-[acyl-carrier-protein] synthase III</fullName>
        <ecNumber evidence="3">2.3.1.180</ecNumber>
    </recommendedName>
</protein>
<keyword evidence="8" id="KW-0275">Fatty acid biosynthesis</keyword>
<feature type="domain" description="Beta-ketoacyl-[acyl-carrier-protein] synthase III C-terminal" evidence="11">
    <location>
        <begin position="310"/>
        <end position="398"/>
    </location>
</feature>
<evidence type="ECO:0000256" key="2">
    <source>
        <dbReference type="ARBA" id="ARBA00008642"/>
    </source>
</evidence>
<evidence type="ECO:0000256" key="4">
    <source>
        <dbReference type="ARBA" id="ARBA00022516"/>
    </source>
</evidence>
<feature type="domain" description="Beta-ketoacyl-[acyl-carrier-protein] synthase III N-terminal" evidence="12">
    <location>
        <begin position="171"/>
        <end position="250"/>
    </location>
</feature>
<keyword evidence="5" id="KW-0808">Transferase</keyword>
<dbReference type="FunFam" id="3.40.47.10:FF:000004">
    <property type="entry name" value="3-oxoacyl-[acyl-carrier-protein] synthase 3"/>
    <property type="match status" value="1"/>
</dbReference>
<evidence type="ECO:0000256" key="1">
    <source>
        <dbReference type="ARBA" id="ARBA00005194"/>
    </source>
</evidence>
<evidence type="ECO:0000256" key="8">
    <source>
        <dbReference type="ARBA" id="ARBA00023160"/>
    </source>
</evidence>
<evidence type="ECO:0000313" key="13">
    <source>
        <dbReference type="EMBL" id="KAK3282218.1"/>
    </source>
</evidence>
<comment type="catalytic activity">
    <reaction evidence="9">
        <text>malonyl-[ACP] + acetyl-CoA + H(+) = 3-oxobutanoyl-[ACP] + CO2 + CoA</text>
        <dbReference type="Rhea" id="RHEA:12080"/>
        <dbReference type="Rhea" id="RHEA-COMP:9623"/>
        <dbReference type="Rhea" id="RHEA-COMP:9625"/>
        <dbReference type="ChEBI" id="CHEBI:15378"/>
        <dbReference type="ChEBI" id="CHEBI:16526"/>
        <dbReference type="ChEBI" id="CHEBI:57287"/>
        <dbReference type="ChEBI" id="CHEBI:57288"/>
        <dbReference type="ChEBI" id="CHEBI:78449"/>
        <dbReference type="ChEBI" id="CHEBI:78450"/>
        <dbReference type="EC" id="2.3.1.180"/>
    </reaction>
</comment>
<keyword evidence="4" id="KW-0444">Lipid biosynthesis</keyword>
<dbReference type="PANTHER" id="PTHR43091:SF1">
    <property type="entry name" value="BETA-KETOACYL-[ACYL-CARRIER-PROTEIN] SYNTHASE III, CHLOROPLASTIC"/>
    <property type="match status" value="1"/>
</dbReference>
<dbReference type="EMBL" id="LGRX02003452">
    <property type="protein sequence ID" value="KAK3282218.1"/>
    <property type="molecule type" value="Genomic_DNA"/>
</dbReference>
<dbReference type="InterPro" id="IPR004655">
    <property type="entry name" value="FabH"/>
</dbReference>
<dbReference type="EC" id="2.3.1.180" evidence="3"/>
<keyword evidence="6" id="KW-0276">Fatty acid metabolism</keyword>
<accession>A0AAE0GQK3</accession>
<evidence type="ECO:0000313" key="14">
    <source>
        <dbReference type="Proteomes" id="UP001190700"/>
    </source>
</evidence>
<evidence type="ECO:0000259" key="11">
    <source>
        <dbReference type="Pfam" id="PF08541"/>
    </source>
</evidence>
<dbReference type="Pfam" id="PF08545">
    <property type="entry name" value="ACP_syn_III"/>
    <property type="match status" value="1"/>
</dbReference>
<evidence type="ECO:0000259" key="12">
    <source>
        <dbReference type="Pfam" id="PF08545"/>
    </source>
</evidence>
<keyword evidence="7" id="KW-0443">Lipid metabolism</keyword>
<dbReference type="Proteomes" id="UP001190700">
    <property type="component" value="Unassembled WGS sequence"/>
</dbReference>
<reference evidence="13 14" key="1">
    <citation type="journal article" date="2015" name="Genome Biol. Evol.">
        <title>Comparative Genomics of a Bacterivorous Green Alga Reveals Evolutionary Causalities and Consequences of Phago-Mixotrophic Mode of Nutrition.</title>
        <authorList>
            <person name="Burns J.A."/>
            <person name="Paasch A."/>
            <person name="Narechania A."/>
            <person name="Kim E."/>
        </authorList>
    </citation>
    <scope>NUCLEOTIDE SEQUENCE [LARGE SCALE GENOMIC DNA]</scope>
    <source>
        <strain evidence="13 14">PLY_AMNH</strain>
    </source>
</reference>
<evidence type="ECO:0000256" key="7">
    <source>
        <dbReference type="ARBA" id="ARBA00023098"/>
    </source>
</evidence>
<dbReference type="NCBIfam" id="NF006829">
    <property type="entry name" value="PRK09352.1"/>
    <property type="match status" value="1"/>
</dbReference>
<dbReference type="AlphaFoldDB" id="A0AAE0GQK3"/>
<dbReference type="GO" id="GO:0004315">
    <property type="term" value="F:3-oxoacyl-[acyl-carrier-protein] synthase activity"/>
    <property type="evidence" value="ECO:0007669"/>
    <property type="project" value="InterPro"/>
</dbReference>
<comment type="similarity">
    <text evidence="2">Belongs to the thiolase-like superfamily. FabH family.</text>
</comment>
<dbReference type="CDD" id="cd00830">
    <property type="entry name" value="KAS_III"/>
    <property type="match status" value="1"/>
</dbReference>
<comment type="caution">
    <text evidence="13">The sequence shown here is derived from an EMBL/GenBank/DDBJ whole genome shotgun (WGS) entry which is preliminary data.</text>
</comment>
<dbReference type="InterPro" id="IPR016039">
    <property type="entry name" value="Thiolase-like"/>
</dbReference>
<proteinExistence type="inferred from homology"/>
<comment type="pathway">
    <text evidence="1">Lipid metabolism; fatty acid biosynthesis.</text>
</comment>
<name>A0AAE0GQK3_9CHLO</name>
<evidence type="ECO:0000256" key="9">
    <source>
        <dbReference type="ARBA" id="ARBA00052419"/>
    </source>
</evidence>
<organism evidence="13 14">
    <name type="scientific">Cymbomonas tetramitiformis</name>
    <dbReference type="NCBI Taxonomy" id="36881"/>
    <lineage>
        <taxon>Eukaryota</taxon>
        <taxon>Viridiplantae</taxon>
        <taxon>Chlorophyta</taxon>
        <taxon>Pyramimonadophyceae</taxon>
        <taxon>Pyramimonadales</taxon>
        <taxon>Pyramimonadaceae</taxon>
        <taxon>Cymbomonas</taxon>
    </lineage>
</organism>
<dbReference type="NCBIfam" id="TIGR00747">
    <property type="entry name" value="fabH"/>
    <property type="match status" value="1"/>
</dbReference>
<evidence type="ECO:0000256" key="6">
    <source>
        <dbReference type="ARBA" id="ARBA00022832"/>
    </source>
</evidence>